<dbReference type="KEGG" id="spib:G8759_33635"/>
<dbReference type="GO" id="GO:0046872">
    <property type="term" value="F:metal ion binding"/>
    <property type="evidence" value="ECO:0007669"/>
    <property type="project" value="UniProtKB-KW"/>
</dbReference>
<evidence type="ECO:0000259" key="11">
    <source>
        <dbReference type="Pfam" id="PF02868"/>
    </source>
</evidence>
<dbReference type="Pfam" id="PF01447">
    <property type="entry name" value="Peptidase_M4"/>
    <property type="match status" value="1"/>
</dbReference>
<dbReference type="Pfam" id="PF02868">
    <property type="entry name" value="Peptidase_M4_C"/>
    <property type="match status" value="1"/>
</dbReference>
<evidence type="ECO:0000256" key="1">
    <source>
        <dbReference type="ARBA" id="ARBA00009388"/>
    </source>
</evidence>
<dbReference type="Gene3D" id="1.10.390.10">
    <property type="entry name" value="Neutral Protease Domain 2"/>
    <property type="match status" value="1"/>
</dbReference>
<evidence type="ECO:0000256" key="6">
    <source>
        <dbReference type="ARBA" id="ARBA00022833"/>
    </source>
</evidence>
<dbReference type="PANTHER" id="PTHR33794:SF1">
    <property type="entry name" value="BACILLOLYSIN"/>
    <property type="match status" value="1"/>
</dbReference>
<evidence type="ECO:0000256" key="2">
    <source>
        <dbReference type="ARBA" id="ARBA00022670"/>
    </source>
</evidence>
<dbReference type="Gene3D" id="2.120.10.30">
    <property type="entry name" value="TolB, C-terminal domain"/>
    <property type="match status" value="1"/>
</dbReference>
<keyword evidence="15" id="KW-1185">Reference proteome</keyword>
<evidence type="ECO:0000313" key="14">
    <source>
        <dbReference type="EMBL" id="QIP17235.1"/>
    </source>
</evidence>
<feature type="domain" description="Secretion system C-terminal sorting" evidence="13">
    <location>
        <begin position="1024"/>
        <end position="1095"/>
    </location>
</feature>
<dbReference type="GO" id="GO:0004222">
    <property type="term" value="F:metalloendopeptidase activity"/>
    <property type="evidence" value="ECO:0007669"/>
    <property type="project" value="InterPro"/>
</dbReference>
<dbReference type="PANTHER" id="PTHR33794">
    <property type="entry name" value="BACILLOLYSIN"/>
    <property type="match status" value="1"/>
</dbReference>
<dbReference type="EMBL" id="CP050063">
    <property type="protein sequence ID" value="QIP17235.1"/>
    <property type="molecule type" value="Genomic_DNA"/>
</dbReference>
<sequence>MKRHLLVLSLLTATVAMAQQPDAGFGRKYKTTSSKPGLAARLNAVVVPAPTHQAGRQLVGGGVAGARLTTQAMHLRVVRDSVTGLPVFIERKLPKSAIAGQSKNGGARLSAAAAASVTYQFMGQIKGLLKLENPQANFTVARTETDDLGQMHVRLTQTHAGVPVLGSELVAHLTDGEVTLLNGRYQPVPDGLSTTPKLALTDASERALVDVRKTSNVRTFGDNILNMKPTEGDLCVFMTTSGAKLAYQLTVRPNILERWQYVIDAQTGEVIDKYDNTCMFIGPTKASGKDLNGVTRSFQTYQDANLYYMIDASRPMFNAATSKMPGNPVGALWTIDAKNTFGDNQKVYQITSGSNTDWSPTAISAHYNAGVAYDYYRTTFNRNALNGNGGTMISVINLADEDGKGLDNASWNGKVMAYGNGKLLKPLAGGLDVAGHEMTHGVIENTANLQYKNQSGAINESMADVFGAMIDRDDWLIGEDIATPVMLPSGALRNMSNPNQGGKAKDPEGYQPATMSQFDKTTGDNGGVHINSGIPNFAFYKFATAITKDKAEKVYYRALTTYLVRTSQFLDLRLAVIKAAGDLYGATGAEVAAAKSAFDAVGIVDNGQTSPDPGKQPDVPIAAGQDLLLLSDAANANLYSTNVDVKPAKFDLKTSRSLVHRPSITDDGKFAYYVTTDKRIRSVNLTGTPTETVVSDETIWDNVAISKDGTKLAALTADKDGSIYVYSYAKKKWAEFKLYNPTYSEGVETGEVKYADSFEWDFTGENIVYDAFNELQNGIGETIDYWDVGFINVWDNKAGDFADGTIEKLFSDLEDGESVGNPSYSKNSPDVIAFDYFNENDDSYYVVAADLSKGALKQVYENNTLGFPSYSRLDNKLVFGVETNGREDIAGINLGADKLTPSGGATVLYTEAKWPVWYTQATRALPAKTTQTITFDAITDRYSDQGDLTLKATSSSNLSVSFLIQSGPAKLSGTTLQMTGIGPVTIRAYQDGNAQFYAATPVDRTFTVLAVTALEPTWSDALSVYPNPVNATLTVELPASETIETISLKTITGATVVQPTIRGRQKTAILDVGHLPKGLYFLQVQTPSGTANRKVMKE</sequence>
<evidence type="ECO:0000256" key="5">
    <source>
        <dbReference type="ARBA" id="ARBA00022801"/>
    </source>
</evidence>
<dbReference type="Pfam" id="PF07504">
    <property type="entry name" value="FTP"/>
    <property type="match status" value="1"/>
</dbReference>
<organism evidence="14 15">
    <name type="scientific">Spirosoma aureum</name>
    <dbReference type="NCBI Taxonomy" id="2692134"/>
    <lineage>
        <taxon>Bacteria</taxon>
        <taxon>Pseudomonadati</taxon>
        <taxon>Bacteroidota</taxon>
        <taxon>Cytophagia</taxon>
        <taxon>Cytophagales</taxon>
        <taxon>Cytophagaceae</taxon>
        <taxon>Spirosoma</taxon>
    </lineage>
</organism>
<evidence type="ECO:0000256" key="4">
    <source>
        <dbReference type="ARBA" id="ARBA00022729"/>
    </source>
</evidence>
<dbReference type="InterPro" id="IPR023612">
    <property type="entry name" value="Peptidase_M4"/>
</dbReference>
<reference evidence="14 15" key="1">
    <citation type="submission" date="2020-03" db="EMBL/GenBank/DDBJ databases">
        <authorList>
            <person name="Kim M.K."/>
        </authorList>
    </citation>
    <scope>NUCLEOTIDE SEQUENCE [LARGE SCALE GENOMIC DNA]</scope>
    <source>
        <strain evidence="14 15">BT328</strain>
    </source>
</reference>
<dbReference type="NCBIfam" id="TIGR04183">
    <property type="entry name" value="Por_Secre_tail"/>
    <property type="match status" value="1"/>
</dbReference>
<dbReference type="InterPro" id="IPR026444">
    <property type="entry name" value="Secre_tail"/>
</dbReference>
<dbReference type="Pfam" id="PF18962">
    <property type="entry name" value="Por_Secre_tail"/>
    <property type="match status" value="1"/>
</dbReference>
<dbReference type="SUPFAM" id="SSF55486">
    <property type="entry name" value="Metalloproteases ('zincins'), catalytic domain"/>
    <property type="match status" value="1"/>
</dbReference>
<keyword evidence="7" id="KW-0482">Metalloprotease</keyword>
<dbReference type="Proteomes" id="UP000501802">
    <property type="component" value="Chromosome"/>
</dbReference>
<evidence type="ECO:0000259" key="12">
    <source>
        <dbReference type="Pfam" id="PF07504"/>
    </source>
</evidence>
<feature type="domain" description="Peptidase M4" evidence="10">
    <location>
        <begin position="286"/>
        <end position="444"/>
    </location>
</feature>
<evidence type="ECO:0000256" key="9">
    <source>
        <dbReference type="SAM" id="SignalP"/>
    </source>
</evidence>
<keyword evidence="5" id="KW-0378">Hydrolase</keyword>
<dbReference type="CDD" id="cd09597">
    <property type="entry name" value="M4_TLP"/>
    <property type="match status" value="1"/>
</dbReference>
<dbReference type="RefSeq" id="WP_167217883.1">
    <property type="nucleotide sequence ID" value="NZ_CP050063.1"/>
</dbReference>
<comment type="similarity">
    <text evidence="1">Belongs to the peptidase M4 family.</text>
</comment>
<evidence type="ECO:0000256" key="8">
    <source>
        <dbReference type="PIRSR" id="PIRSR623612-1"/>
    </source>
</evidence>
<dbReference type="InterPro" id="IPR050728">
    <property type="entry name" value="Zinc_Metalloprotease_M4"/>
</dbReference>
<dbReference type="InterPro" id="IPR013856">
    <property type="entry name" value="Peptidase_M4_domain"/>
</dbReference>
<keyword evidence="3" id="KW-0479">Metal-binding</keyword>
<name>A0A6G9AY71_9BACT</name>
<dbReference type="InterPro" id="IPR027268">
    <property type="entry name" value="Peptidase_M4/M1_CTD_sf"/>
</dbReference>
<keyword evidence="6" id="KW-0862">Zinc</keyword>
<dbReference type="InterPro" id="IPR001570">
    <property type="entry name" value="Peptidase_M4_C_domain"/>
</dbReference>
<protein>
    <submittedName>
        <fullName evidence="14">T9SS type A sorting domain-containing protein</fullName>
    </submittedName>
</protein>
<dbReference type="InterPro" id="IPR011042">
    <property type="entry name" value="6-blade_b-propeller_TolB-like"/>
</dbReference>
<feature type="chain" id="PRO_5026320558" evidence="9">
    <location>
        <begin position="19"/>
        <end position="1098"/>
    </location>
</feature>
<dbReference type="GO" id="GO:0006508">
    <property type="term" value="P:proteolysis"/>
    <property type="evidence" value="ECO:0007669"/>
    <property type="project" value="UniProtKB-KW"/>
</dbReference>
<accession>A0A6G9AY71</accession>
<feature type="active site" evidence="8">
    <location>
        <position position="437"/>
    </location>
</feature>
<feature type="signal peptide" evidence="9">
    <location>
        <begin position="1"/>
        <end position="18"/>
    </location>
</feature>
<evidence type="ECO:0000256" key="7">
    <source>
        <dbReference type="ARBA" id="ARBA00023049"/>
    </source>
</evidence>
<feature type="active site" description="Proton donor" evidence="8">
    <location>
        <position position="529"/>
    </location>
</feature>
<evidence type="ECO:0000313" key="15">
    <source>
        <dbReference type="Proteomes" id="UP000501802"/>
    </source>
</evidence>
<proteinExistence type="inferred from homology"/>
<keyword evidence="4 9" id="KW-0732">Signal</keyword>
<evidence type="ECO:0000259" key="10">
    <source>
        <dbReference type="Pfam" id="PF01447"/>
    </source>
</evidence>
<dbReference type="Gene3D" id="3.10.170.10">
    <property type="match status" value="1"/>
</dbReference>
<dbReference type="AlphaFoldDB" id="A0A6G9AY71"/>
<evidence type="ECO:0000259" key="13">
    <source>
        <dbReference type="Pfam" id="PF18962"/>
    </source>
</evidence>
<evidence type="ECO:0000256" key="3">
    <source>
        <dbReference type="ARBA" id="ARBA00022723"/>
    </source>
</evidence>
<gene>
    <name evidence="14" type="ORF">G8759_33635</name>
</gene>
<keyword evidence="2" id="KW-0645">Protease</keyword>
<dbReference type="SUPFAM" id="SSF82171">
    <property type="entry name" value="DPP6 N-terminal domain-like"/>
    <property type="match status" value="1"/>
</dbReference>
<dbReference type="PRINTS" id="PR00730">
    <property type="entry name" value="THERMOLYSIN"/>
</dbReference>
<dbReference type="Gene3D" id="3.10.450.490">
    <property type="match status" value="1"/>
</dbReference>
<feature type="domain" description="Peptidase M4 C-terminal" evidence="11">
    <location>
        <begin position="447"/>
        <end position="603"/>
    </location>
</feature>
<dbReference type="InterPro" id="IPR011096">
    <property type="entry name" value="FTP_domain"/>
</dbReference>
<feature type="domain" description="FTP" evidence="12">
    <location>
        <begin position="136"/>
        <end position="185"/>
    </location>
</feature>